<dbReference type="STRING" id="3750.A0A498I6F2"/>
<dbReference type="Pfam" id="PF07714">
    <property type="entry name" value="PK_Tyr_Ser-Thr"/>
    <property type="match status" value="1"/>
</dbReference>
<dbReference type="InterPro" id="IPR002902">
    <property type="entry name" value="GNK2"/>
</dbReference>
<keyword evidence="7 17" id="KW-0732">Signal</keyword>
<accession>A0A498I6F2</accession>
<feature type="domain" description="Gnk2-homologous" evidence="19">
    <location>
        <begin position="142"/>
        <end position="246"/>
    </location>
</feature>
<dbReference type="Gene3D" id="1.10.510.10">
    <property type="entry name" value="Transferase(Phosphotransferase) domain 1"/>
    <property type="match status" value="1"/>
</dbReference>
<evidence type="ECO:0000259" key="19">
    <source>
        <dbReference type="PROSITE" id="PS51473"/>
    </source>
</evidence>
<evidence type="ECO:0000256" key="14">
    <source>
        <dbReference type="ARBA" id="ARBA00023170"/>
    </source>
</evidence>
<reference evidence="20 21" key="1">
    <citation type="submission" date="2018-10" db="EMBL/GenBank/DDBJ databases">
        <title>A high-quality apple genome assembly.</title>
        <authorList>
            <person name="Hu J."/>
        </authorList>
    </citation>
    <scope>NUCLEOTIDE SEQUENCE [LARGE SCALE GENOMIC DNA]</scope>
    <source>
        <strain evidence="21">cv. HFTH1</strain>
        <tissue evidence="20">Young leaf</tissue>
    </source>
</reference>
<dbReference type="InterPro" id="IPR000719">
    <property type="entry name" value="Prot_kinase_dom"/>
</dbReference>
<dbReference type="Gene3D" id="3.30.430.20">
    <property type="entry name" value="Gnk2 domain, C-X8-C-X2-C motif"/>
    <property type="match status" value="2"/>
</dbReference>
<dbReference type="FunFam" id="2.130.10.10:FF:000609">
    <property type="entry name" value="Serine/threonine-protein phosphatase 2A 55 kDa regulatory subunit B"/>
    <property type="match status" value="1"/>
</dbReference>
<dbReference type="FunFam" id="1.10.510.10:FF:000336">
    <property type="entry name" value="Cysteine-rich receptor-like protein kinase 2"/>
    <property type="match status" value="1"/>
</dbReference>
<feature type="chain" id="PRO_5019821985" description="Serine/threonine-protein phosphatase 2A 55 kDa regulatory subunit B" evidence="17">
    <location>
        <begin position="29"/>
        <end position="1131"/>
    </location>
</feature>
<comment type="similarity">
    <text evidence="2">Belongs to the phosphatase 2A regulatory subunit B family.</text>
</comment>
<dbReference type="AlphaFoldDB" id="A0A498I6F2"/>
<dbReference type="SMART" id="SM00320">
    <property type="entry name" value="WD40"/>
    <property type="match status" value="5"/>
</dbReference>
<evidence type="ECO:0000256" key="6">
    <source>
        <dbReference type="ARBA" id="ARBA00022692"/>
    </source>
</evidence>
<gene>
    <name evidence="20" type="ORF">DVH24_039626</name>
</gene>
<evidence type="ECO:0000259" key="18">
    <source>
        <dbReference type="PROSITE" id="PS50011"/>
    </source>
</evidence>
<comment type="function">
    <text evidence="16">The B regulatory subunit may modulate substrate selectivity and catalytic activity, and may also direct the localization of the catalytic enzyme to a particular subcellular compartment.</text>
</comment>
<evidence type="ECO:0000256" key="4">
    <source>
        <dbReference type="ARBA" id="ARBA00022574"/>
    </source>
</evidence>
<dbReference type="GO" id="GO:0004674">
    <property type="term" value="F:protein serine/threonine kinase activity"/>
    <property type="evidence" value="ECO:0007669"/>
    <property type="project" value="UniProtKB-KW"/>
</dbReference>
<dbReference type="Pfam" id="PF00400">
    <property type="entry name" value="WD40"/>
    <property type="match status" value="1"/>
</dbReference>
<dbReference type="InterPro" id="IPR011009">
    <property type="entry name" value="Kinase-like_dom_sf"/>
</dbReference>
<dbReference type="InterPro" id="IPR052059">
    <property type="entry name" value="CR_Ser/Thr_kinase"/>
</dbReference>
<dbReference type="PROSITE" id="PS51473">
    <property type="entry name" value="GNK2"/>
    <property type="match status" value="2"/>
</dbReference>
<keyword evidence="12" id="KW-1133">Transmembrane helix</keyword>
<dbReference type="SUPFAM" id="SSF50978">
    <property type="entry name" value="WD40 repeat-like"/>
    <property type="match status" value="1"/>
</dbReference>
<evidence type="ECO:0000256" key="1">
    <source>
        <dbReference type="ARBA" id="ARBA00004167"/>
    </source>
</evidence>
<evidence type="ECO:0000256" key="8">
    <source>
        <dbReference type="ARBA" id="ARBA00022737"/>
    </source>
</evidence>
<dbReference type="Gene3D" id="3.30.200.20">
    <property type="entry name" value="Phosphorylase Kinase, domain 1"/>
    <property type="match status" value="1"/>
</dbReference>
<keyword evidence="8" id="KW-0677">Repeat</keyword>
<keyword evidence="6" id="KW-0812">Transmembrane</keyword>
<evidence type="ECO:0000256" key="16">
    <source>
        <dbReference type="ARBA" id="ARBA00034298"/>
    </source>
</evidence>
<dbReference type="InterPro" id="IPR015943">
    <property type="entry name" value="WD40/YVTN_repeat-like_dom_sf"/>
</dbReference>
<dbReference type="InterPro" id="IPR036322">
    <property type="entry name" value="WD40_repeat_dom_sf"/>
</dbReference>
<dbReference type="InterPro" id="IPR038408">
    <property type="entry name" value="GNK2_sf"/>
</dbReference>
<evidence type="ECO:0000256" key="9">
    <source>
        <dbReference type="ARBA" id="ARBA00022741"/>
    </source>
</evidence>
<dbReference type="InterPro" id="IPR000009">
    <property type="entry name" value="PP2A_PR55"/>
</dbReference>
<dbReference type="PROSITE" id="PS50011">
    <property type="entry name" value="PROTEIN_KINASE_DOM"/>
    <property type="match status" value="1"/>
</dbReference>
<dbReference type="InterPro" id="IPR001245">
    <property type="entry name" value="Ser-Thr/Tyr_kinase_cat_dom"/>
</dbReference>
<dbReference type="Gene3D" id="2.130.10.10">
    <property type="entry name" value="YVTN repeat-like/Quinoprotein amine dehydrogenase"/>
    <property type="match status" value="2"/>
</dbReference>
<keyword evidence="13" id="KW-0472">Membrane</keyword>
<dbReference type="Proteomes" id="UP000290289">
    <property type="component" value="Chromosome 14"/>
</dbReference>
<evidence type="ECO:0000313" key="21">
    <source>
        <dbReference type="Proteomes" id="UP000290289"/>
    </source>
</evidence>
<evidence type="ECO:0000256" key="11">
    <source>
        <dbReference type="ARBA" id="ARBA00022840"/>
    </source>
</evidence>
<keyword evidence="3" id="KW-0723">Serine/threonine-protein kinase</keyword>
<keyword evidence="21" id="KW-1185">Reference proteome</keyword>
<evidence type="ECO:0000256" key="13">
    <source>
        <dbReference type="ARBA" id="ARBA00023136"/>
    </source>
</evidence>
<dbReference type="CDD" id="cd14066">
    <property type="entry name" value="STKc_IRAK"/>
    <property type="match status" value="1"/>
</dbReference>
<evidence type="ECO:0008006" key="22">
    <source>
        <dbReference type="Google" id="ProtNLM"/>
    </source>
</evidence>
<protein>
    <recommendedName>
        <fullName evidence="22">Serine/threonine-protein phosphatase 2A 55 kDa regulatory subunit B</fullName>
    </recommendedName>
</protein>
<evidence type="ECO:0000256" key="7">
    <source>
        <dbReference type="ARBA" id="ARBA00022729"/>
    </source>
</evidence>
<name>A0A498I6F2_MALDO</name>
<dbReference type="GO" id="GO:0000159">
    <property type="term" value="C:protein phosphatase type 2A complex"/>
    <property type="evidence" value="ECO:0007669"/>
    <property type="project" value="InterPro"/>
</dbReference>
<feature type="domain" description="Protein kinase" evidence="18">
    <location>
        <begin position="287"/>
        <end position="571"/>
    </location>
</feature>
<feature type="domain" description="Gnk2-homologous" evidence="19">
    <location>
        <begin position="32"/>
        <end position="133"/>
    </location>
</feature>
<dbReference type="SUPFAM" id="SSF56112">
    <property type="entry name" value="Protein kinase-like (PK-like)"/>
    <property type="match status" value="1"/>
</dbReference>
<keyword evidence="5" id="KW-0808">Transferase</keyword>
<organism evidence="20 21">
    <name type="scientific">Malus domestica</name>
    <name type="common">Apple</name>
    <name type="synonym">Pyrus malus</name>
    <dbReference type="NCBI Taxonomy" id="3750"/>
    <lineage>
        <taxon>Eukaryota</taxon>
        <taxon>Viridiplantae</taxon>
        <taxon>Streptophyta</taxon>
        <taxon>Embryophyta</taxon>
        <taxon>Tracheophyta</taxon>
        <taxon>Spermatophyta</taxon>
        <taxon>Magnoliopsida</taxon>
        <taxon>eudicotyledons</taxon>
        <taxon>Gunneridae</taxon>
        <taxon>Pentapetalae</taxon>
        <taxon>rosids</taxon>
        <taxon>fabids</taxon>
        <taxon>Rosales</taxon>
        <taxon>Rosaceae</taxon>
        <taxon>Amygdaloideae</taxon>
        <taxon>Maleae</taxon>
        <taxon>Malus</taxon>
    </lineage>
</organism>
<dbReference type="SMART" id="SM00220">
    <property type="entry name" value="S_TKc"/>
    <property type="match status" value="1"/>
</dbReference>
<proteinExistence type="inferred from homology"/>
<comment type="caution">
    <text evidence="20">The sequence shown here is derived from an EMBL/GenBank/DDBJ whole genome shotgun (WGS) entry which is preliminary data.</text>
</comment>
<dbReference type="InterPro" id="IPR008271">
    <property type="entry name" value="Ser/Thr_kinase_AS"/>
</dbReference>
<keyword evidence="15" id="KW-0325">Glycoprotein</keyword>
<dbReference type="PROSITE" id="PS00108">
    <property type="entry name" value="PROTEIN_KINASE_ST"/>
    <property type="match status" value="1"/>
</dbReference>
<dbReference type="GO" id="GO:0019888">
    <property type="term" value="F:protein phosphatase regulator activity"/>
    <property type="evidence" value="ECO:0007669"/>
    <property type="project" value="InterPro"/>
</dbReference>
<sequence length="1131" mass="126932">MQLPIPNPQNLIYIFLIFSAFFFSPSVSHPRISEAGRFCGHGKHNSSSNFIPNFVNVMNFISNNVNAKRWGEYIIASPAPEVYALAQCYDDLSPTECSACFAVSRTKLPLCLPSTSARIYLDGCFLGYDDHEFSHQAVDDEYKNVKCVSSRIDASKFRTKEFARKVEGVIRNVTELAVSHGGFGVFGKRGGVESVYALAQCWKTINASGCRECLEEAGASLVGCVPGVEGRAMFAGCFLRYSNENFYGIEDGSNDSVYNNPIGVSISIHKNNLNFKYEMLEKATDFFDALRKLGQGGAGSVFKGVLPDGRTVAVKRLYFNTRQWVDEFFNEVNLISGIHHKNLVRLLGCSIEGPESLLVYEYVANKSLDQVLFGNDTRQILSWQQRFDIICGIAEGLVYLHESCGVKIIHRDIKASNILLDENLIPKIADFGLARCVGPDKSHLSTGIAGTLGYMAPEYLVRGQLTDKADVYAFGVMVLEIVCGKKNRVFVEGSSSVLYSVWKHYKEKNITETVDPTLKGGFPERGASDVLQIGLMCTQASLAVRPSMAEVVRMLTDEKHVIPSPKQPPFLNASILNSDVSKTFMKYTLSQTRDGIGSPESSTLYECNSLIEKSPRDSATKTCSFTKAKKPTKRPPASSYWKPTAAAMTLSSGPPAPLPLEWKFSQVFGERAPGEDLHDGYTLSLCDMISAIGFDKSGDFLAIGDRGGRCVIFERKDGKHTLNQQRPQHELEQLDFTSTQHPEFQFKTEFQSHEPEFDYLKSVEIEEKINKVRWCATSSGSQFMLSTNDKTIKLWKVKESKVKKVKEMTPYALASSDNLLLAERSFISREDKPPFPNGYRREWIEKMTKNMSSSEDMHTKVADIEDNAHTRCRKVYAHAHDFNINSISNNSDGETFLSADDLRINLWNLEISDQCFNILDMKPPNMEDLTGIDRLQDGDSHVPKSFFTEIIASISDIKFFKDGRHILSRDYMNLKIWDMHMDSSPVAIYKIHEQLRPKLSELYNNDRIFDKFGCCFSGDGLHFATGSYRKPILQTAPRARRSSLSNLARGFYRHGWASEPHYIPVHFSYIECFYLRIETRPPSEFSGHENSSSGGNDSSYDLSSKILHLAWHPETNLIASAAGNSLFMYYA</sequence>
<dbReference type="GO" id="GO:0005524">
    <property type="term" value="F:ATP binding"/>
    <property type="evidence" value="ECO:0007669"/>
    <property type="project" value="UniProtKB-KW"/>
</dbReference>
<dbReference type="FunFam" id="3.30.430.20:FF:000015">
    <property type="entry name" value="Cysteine-rich receptor-like protein kinase 3"/>
    <property type="match status" value="1"/>
</dbReference>
<dbReference type="GO" id="GO:0016020">
    <property type="term" value="C:membrane"/>
    <property type="evidence" value="ECO:0007669"/>
    <property type="project" value="UniProtKB-SubCell"/>
</dbReference>
<keyword evidence="11" id="KW-0067">ATP-binding</keyword>
<dbReference type="PRINTS" id="PR00600">
    <property type="entry name" value="PP2APR55"/>
</dbReference>
<keyword evidence="4" id="KW-0853">WD repeat</keyword>
<evidence type="ECO:0000256" key="3">
    <source>
        <dbReference type="ARBA" id="ARBA00022527"/>
    </source>
</evidence>
<keyword evidence="14" id="KW-0675">Receptor</keyword>
<dbReference type="PANTHER" id="PTHR47973">
    <property type="entry name" value="CYSTEINE-RICH RECEPTOR-LIKE PROTEIN KINASE 3"/>
    <property type="match status" value="1"/>
</dbReference>
<dbReference type="FunFam" id="3.30.200.20:FF:001208">
    <property type="entry name" value="Putative DUF26-domain receptor-like protein kinase family protein"/>
    <property type="match status" value="1"/>
</dbReference>
<evidence type="ECO:0000256" key="15">
    <source>
        <dbReference type="ARBA" id="ARBA00023180"/>
    </source>
</evidence>
<dbReference type="CDD" id="cd23509">
    <property type="entry name" value="Gnk2-like"/>
    <property type="match status" value="2"/>
</dbReference>
<dbReference type="InterPro" id="IPR001680">
    <property type="entry name" value="WD40_rpt"/>
</dbReference>
<feature type="signal peptide" evidence="17">
    <location>
        <begin position="1"/>
        <end position="28"/>
    </location>
</feature>
<evidence type="ECO:0000256" key="5">
    <source>
        <dbReference type="ARBA" id="ARBA00022679"/>
    </source>
</evidence>
<dbReference type="Pfam" id="PF01657">
    <property type="entry name" value="Stress-antifung"/>
    <property type="match status" value="2"/>
</dbReference>
<evidence type="ECO:0000256" key="12">
    <source>
        <dbReference type="ARBA" id="ARBA00022989"/>
    </source>
</evidence>
<keyword evidence="9" id="KW-0547">Nucleotide-binding</keyword>
<evidence type="ECO:0000256" key="10">
    <source>
        <dbReference type="ARBA" id="ARBA00022777"/>
    </source>
</evidence>
<evidence type="ECO:0000256" key="17">
    <source>
        <dbReference type="SAM" id="SignalP"/>
    </source>
</evidence>
<comment type="subcellular location">
    <subcellularLocation>
        <location evidence="1">Membrane</location>
        <topology evidence="1">Single-pass membrane protein</topology>
    </subcellularLocation>
</comment>
<dbReference type="EMBL" id="RDQH01000340">
    <property type="protein sequence ID" value="RXH77655.1"/>
    <property type="molecule type" value="Genomic_DNA"/>
</dbReference>
<evidence type="ECO:0000256" key="2">
    <source>
        <dbReference type="ARBA" id="ARBA00008259"/>
    </source>
</evidence>
<keyword evidence="10" id="KW-0418">Kinase</keyword>
<evidence type="ECO:0000313" key="20">
    <source>
        <dbReference type="EMBL" id="RXH77655.1"/>
    </source>
</evidence>